<dbReference type="InterPro" id="IPR011883">
    <property type="entry name" value="PaaD-like"/>
</dbReference>
<dbReference type="InterPro" id="IPR002744">
    <property type="entry name" value="MIP18-like"/>
</dbReference>
<dbReference type="AlphaFoldDB" id="A0AAU7UCR8"/>
<feature type="domain" description="PaaD zinc beta ribbon" evidence="2">
    <location>
        <begin position="121"/>
        <end position="163"/>
    </location>
</feature>
<evidence type="ECO:0000259" key="2">
    <source>
        <dbReference type="Pfam" id="PF23451"/>
    </source>
</evidence>
<proteinExistence type="predicted"/>
<dbReference type="Pfam" id="PF23451">
    <property type="entry name" value="Zn_ribbon_PaaD"/>
    <property type="match status" value="1"/>
</dbReference>
<dbReference type="Gene3D" id="3.30.300.130">
    <property type="entry name" value="Fe-S cluster assembly (FSCA)"/>
    <property type="match status" value="1"/>
</dbReference>
<dbReference type="PANTHER" id="PTHR42831">
    <property type="entry name" value="FE-S PROTEIN MATURATION AUXILIARY FACTOR YITW"/>
    <property type="match status" value="1"/>
</dbReference>
<dbReference type="InterPro" id="IPR056572">
    <property type="entry name" value="Zn_ribbon_PaaD"/>
</dbReference>
<sequence length="165" mass="17698">MTTVQPVEADVWRALSEVPDPELPVVNIVELGMVRGVTVEGGQVRVQFTPTFSGCPAVQVIRDDIRRAVAQLGASDVQVDTVISPPWSSADLHDSARRKLQQAGIAPPAPAPSGLDLIRLEAPPVACPHCGSTDTRVTSTFGSALCKRMYVCQHCREPFEGLKSL</sequence>
<name>A0AAU7UCR8_9DEIO</name>
<feature type="domain" description="MIP18 family-like" evidence="1">
    <location>
        <begin position="8"/>
        <end position="79"/>
    </location>
</feature>
<dbReference type="EMBL" id="CP158299">
    <property type="protein sequence ID" value="XBV86284.1"/>
    <property type="molecule type" value="Genomic_DNA"/>
</dbReference>
<reference evidence="3" key="1">
    <citation type="submission" date="2024-06" db="EMBL/GenBank/DDBJ databases">
        <title>Draft Genome Sequence of Deinococcus sonorensis Type Strain KR-87, a Biofilm Producing Representative of the Genus Deinococcus.</title>
        <authorList>
            <person name="Boren L.S."/>
            <person name="Grosso R.A."/>
            <person name="Hugenberg-Cox A.N."/>
            <person name="Hill J.T.E."/>
            <person name="Albert C.M."/>
            <person name="Tuohy J.M."/>
        </authorList>
    </citation>
    <scope>NUCLEOTIDE SEQUENCE</scope>
    <source>
        <strain evidence="3">KR-87</strain>
    </source>
</reference>
<dbReference type="Pfam" id="PF01883">
    <property type="entry name" value="FeS_assembly_P"/>
    <property type="match status" value="1"/>
</dbReference>
<dbReference type="PANTHER" id="PTHR42831:SF3">
    <property type="entry name" value="1,2-PHENYLACETYL-COA EPOXIDASE, SUBUNIT D-RELATED"/>
    <property type="match status" value="1"/>
</dbReference>
<gene>
    <name evidence="3" type="primary">paaD</name>
    <name evidence="3" type="ORF">ABOD76_08230</name>
</gene>
<dbReference type="SUPFAM" id="SSF117916">
    <property type="entry name" value="Fe-S cluster assembly (FSCA) domain-like"/>
    <property type="match status" value="1"/>
</dbReference>
<accession>A0AAU7UCR8</accession>
<dbReference type="RefSeq" id="WP_350244349.1">
    <property type="nucleotide sequence ID" value="NZ_CP158299.1"/>
</dbReference>
<dbReference type="InterPro" id="IPR052339">
    <property type="entry name" value="Fe-S_Maturation_MIP18"/>
</dbReference>
<organism evidence="3">
    <name type="scientific">Deinococcus sonorensis KR-87</name>
    <dbReference type="NCBI Taxonomy" id="694439"/>
    <lineage>
        <taxon>Bacteria</taxon>
        <taxon>Thermotogati</taxon>
        <taxon>Deinococcota</taxon>
        <taxon>Deinococci</taxon>
        <taxon>Deinococcales</taxon>
        <taxon>Deinococcaceae</taxon>
        <taxon>Deinococcus</taxon>
    </lineage>
</organism>
<dbReference type="KEGG" id="dsc:ABOD76_08230"/>
<evidence type="ECO:0000313" key="3">
    <source>
        <dbReference type="EMBL" id="XBV86284.1"/>
    </source>
</evidence>
<dbReference type="NCBIfam" id="TIGR02159">
    <property type="entry name" value="PA_CoA_Oxy4"/>
    <property type="match status" value="1"/>
</dbReference>
<protein>
    <submittedName>
        <fullName evidence="3">1,2-phenylacetyl-CoA epoxidase subunit PaaD</fullName>
    </submittedName>
</protein>
<dbReference type="InterPro" id="IPR034904">
    <property type="entry name" value="FSCA_dom_sf"/>
</dbReference>
<evidence type="ECO:0000259" key="1">
    <source>
        <dbReference type="Pfam" id="PF01883"/>
    </source>
</evidence>